<accession>A0A8S9S519</accession>
<dbReference type="Proteomes" id="UP000712600">
    <property type="component" value="Unassembled WGS sequence"/>
</dbReference>
<evidence type="ECO:0000313" key="1">
    <source>
        <dbReference type="EMBL" id="KAF3587816.1"/>
    </source>
</evidence>
<comment type="caution">
    <text evidence="1">The sequence shown here is derived from an EMBL/GenBank/DDBJ whole genome shotgun (WGS) entry which is preliminary data.</text>
</comment>
<gene>
    <name evidence="1" type="ORF">F2Q69_00031701</name>
</gene>
<sequence length="119" mass="13494">MSHHRGFPIQPVSIGSVTYCSSTTVNESHWREIELSNHEGIHSRIKFMIFVLVTPCDVEEVDKLLSEKSSRRRKTLVEDKLWSSPSVLGRDFLAVSFRLLPRFQVGDSFTSVVPSSMSV</sequence>
<dbReference type="AlphaFoldDB" id="A0A8S9S519"/>
<evidence type="ECO:0000313" key="2">
    <source>
        <dbReference type="Proteomes" id="UP000712600"/>
    </source>
</evidence>
<organism evidence="1 2">
    <name type="scientific">Brassica cretica</name>
    <name type="common">Mustard</name>
    <dbReference type="NCBI Taxonomy" id="69181"/>
    <lineage>
        <taxon>Eukaryota</taxon>
        <taxon>Viridiplantae</taxon>
        <taxon>Streptophyta</taxon>
        <taxon>Embryophyta</taxon>
        <taxon>Tracheophyta</taxon>
        <taxon>Spermatophyta</taxon>
        <taxon>Magnoliopsida</taxon>
        <taxon>eudicotyledons</taxon>
        <taxon>Gunneridae</taxon>
        <taxon>Pentapetalae</taxon>
        <taxon>rosids</taxon>
        <taxon>malvids</taxon>
        <taxon>Brassicales</taxon>
        <taxon>Brassicaceae</taxon>
        <taxon>Brassiceae</taxon>
        <taxon>Brassica</taxon>
    </lineage>
</organism>
<protein>
    <submittedName>
        <fullName evidence="1">Uncharacterized protein</fullName>
    </submittedName>
</protein>
<proteinExistence type="predicted"/>
<dbReference type="EMBL" id="QGKX02000088">
    <property type="protein sequence ID" value="KAF3587816.1"/>
    <property type="molecule type" value="Genomic_DNA"/>
</dbReference>
<reference evidence="1" key="1">
    <citation type="submission" date="2019-12" db="EMBL/GenBank/DDBJ databases">
        <title>Genome sequencing and annotation of Brassica cretica.</title>
        <authorList>
            <person name="Studholme D.J."/>
            <person name="Sarris P."/>
        </authorList>
    </citation>
    <scope>NUCLEOTIDE SEQUENCE</scope>
    <source>
        <strain evidence="1">PFS-109/04</strain>
        <tissue evidence="1">Leaf</tissue>
    </source>
</reference>
<name>A0A8S9S519_BRACR</name>